<feature type="compositionally biased region" description="Acidic residues" evidence="2">
    <location>
        <begin position="450"/>
        <end position="466"/>
    </location>
</feature>
<dbReference type="KEGG" id="bbrx:BRETT_002488"/>
<dbReference type="InterPro" id="IPR046362">
    <property type="entry name" value="Zw10/DSL1_C_sf"/>
</dbReference>
<dbReference type="RefSeq" id="XP_041138806.1">
    <property type="nucleotide sequence ID" value="XM_041281015.1"/>
</dbReference>
<feature type="domain" description="Retrograde transport protein Dsl1 C-terminal" evidence="3">
    <location>
        <begin position="608"/>
        <end position="794"/>
    </location>
</feature>
<feature type="compositionally biased region" description="Basic and acidic residues" evidence="2">
    <location>
        <begin position="404"/>
        <end position="423"/>
    </location>
</feature>
<organism evidence="4 5">
    <name type="scientific">Dekkera bruxellensis</name>
    <name type="common">Brettanomyces custersii</name>
    <dbReference type="NCBI Taxonomy" id="5007"/>
    <lineage>
        <taxon>Eukaryota</taxon>
        <taxon>Fungi</taxon>
        <taxon>Dikarya</taxon>
        <taxon>Ascomycota</taxon>
        <taxon>Saccharomycotina</taxon>
        <taxon>Pichiomycetes</taxon>
        <taxon>Pichiales</taxon>
        <taxon>Pichiaceae</taxon>
        <taxon>Brettanomyces</taxon>
    </lineage>
</organism>
<dbReference type="GeneID" id="64574412"/>
<dbReference type="InterPro" id="IPR021876">
    <property type="entry name" value="Dsl1_C"/>
</dbReference>
<proteinExistence type="predicted"/>
<reference evidence="4" key="1">
    <citation type="submission" date="2020-10" db="EMBL/GenBank/DDBJ databases">
        <authorList>
            <person name="Palmer J.M."/>
        </authorList>
    </citation>
    <scope>NUCLEOTIDE SEQUENCE</scope>
    <source>
        <strain evidence="4">UCD 2041</strain>
    </source>
</reference>
<evidence type="ECO:0000313" key="5">
    <source>
        <dbReference type="Proteomes" id="UP000663131"/>
    </source>
</evidence>
<accession>A0A871R743</accession>
<dbReference type="GO" id="GO:0007094">
    <property type="term" value="P:mitotic spindle assembly checkpoint signaling"/>
    <property type="evidence" value="ECO:0007669"/>
    <property type="project" value="TreeGrafter"/>
</dbReference>
<feature type="coiled-coil region" evidence="1">
    <location>
        <begin position="2"/>
        <end position="29"/>
    </location>
</feature>
<dbReference type="GO" id="GO:1990423">
    <property type="term" value="C:RZZ complex"/>
    <property type="evidence" value="ECO:0007669"/>
    <property type="project" value="TreeGrafter"/>
</dbReference>
<feature type="region of interest" description="Disordered" evidence="2">
    <location>
        <begin position="399"/>
        <end position="466"/>
    </location>
</feature>
<dbReference type="Proteomes" id="UP000663131">
    <property type="component" value="Chromosome 9"/>
</dbReference>
<evidence type="ECO:0000256" key="2">
    <source>
        <dbReference type="SAM" id="MobiDB-lite"/>
    </source>
</evidence>
<evidence type="ECO:0000313" key="4">
    <source>
        <dbReference type="EMBL" id="QOU22313.1"/>
    </source>
</evidence>
<dbReference type="Gene3D" id="1.10.357.150">
    <property type="match status" value="1"/>
</dbReference>
<dbReference type="Pfam" id="PF11989">
    <property type="entry name" value="Dsl1_C"/>
    <property type="match status" value="1"/>
</dbReference>
<dbReference type="PANTHER" id="PTHR12205">
    <property type="entry name" value="CENTROMERE/KINETOCHORE PROTEIN ZW10"/>
    <property type="match status" value="1"/>
</dbReference>
<evidence type="ECO:0000256" key="1">
    <source>
        <dbReference type="SAM" id="Coils"/>
    </source>
</evidence>
<dbReference type="AlphaFoldDB" id="A0A871R743"/>
<gene>
    <name evidence="4" type="ORF">BRETT_002488</name>
</gene>
<reference evidence="4" key="2">
    <citation type="journal article" name="BMC Genomics">
        <title>New genome assemblies reveal patterns of domestication and adaptation across Brettanomyces (Dekkera) species.</title>
        <authorList>
            <person name="Roach M.J."/>
            <person name="Borneman A.R."/>
        </authorList>
    </citation>
    <scope>NUCLEOTIDE SEQUENCE</scope>
    <source>
        <strain evidence="4">UCD 2041</strain>
    </source>
</reference>
<protein>
    <recommendedName>
        <fullName evidence="3">Retrograde transport protein Dsl1 C-terminal domain-containing protein</fullName>
    </recommendedName>
</protein>
<evidence type="ECO:0000259" key="3">
    <source>
        <dbReference type="Pfam" id="PF11989"/>
    </source>
</evidence>
<dbReference type="GO" id="GO:0006888">
    <property type="term" value="P:endoplasmic reticulum to Golgi vesicle-mediated transport"/>
    <property type="evidence" value="ECO:0007669"/>
    <property type="project" value="TreeGrafter"/>
</dbReference>
<dbReference type="GO" id="GO:0005737">
    <property type="term" value="C:cytoplasm"/>
    <property type="evidence" value="ECO:0007669"/>
    <property type="project" value="GOC"/>
</dbReference>
<name>A0A871R743_DEKBR</name>
<keyword evidence="1" id="KW-0175">Coiled coil</keyword>
<dbReference type="OrthoDB" id="534815at2759"/>
<dbReference type="EMBL" id="CP063137">
    <property type="protein sequence ID" value="QOU22313.1"/>
    <property type="molecule type" value="Genomic_DNA"/>
</dbReference>
<sequence>MYIDAEENLKRLESSLDGLEQKMSSFTLSFETEFTRELTASRDKIGGESTLKHNVGQRLDVDYSMQLQLCEELKKVKNLVDRLMFLNTLDKEDGEEKENIDFSEIINNYVKLKVSINELIENLQLKGKYIRIIDDIEKQLNTYQQTIEKLIQRNLENYLHFQSNSSVTYTDKVGNMKFSEYLQGCHRYTLSDDPDETRLFNFRKIFNGWTEEVLNKIENGFSAGVIENANMRKININVEIGSKIGTFSDYIKSVENVIRFFNRLVEYNGTTRSYDPLKHLRFVVGKTILRSLKMEIFSDKNIYPLMSSYLKAQTDEHGGNGTPKELQGISDLLSQPGWSRDGMCEIEFWMDDLISTWINDLISKAMNEQKNIVFNVINGKYKEYFEAKNIIQETIDEDPTVENASERNSNEINNEIKDDKNDDWNNAWDEQDDDKQQTEKATVVNKNKEEEEEEEDGWDDWGDEEEDNWINDTKKASNAATAIGKVSESQKPLQEQLVKSESRVLLYKRTIIADKVLEVIANYYKQYADLENATKDKGQLEDAYSQFRNGLKKLITCYYMLVSANMQHCYPRPILFYNDLNFIIQGVSVQYKIDLSTCFDMSYRIVDELNIENTQKASDIVDKYASDLFEGEATDDEERRLKMDEFETDLKQTLGEIQSKLDITKSDNSKLVNSIYLNIINTLFDKISNKLLSRDEIGSDECDSLGEMINDVINMASLLLSDGFIDVRKVQSYHKLKQVKLIIVSNLKTILQDFYDAKFFELETGELIKIIKALFVDSSKRRDVIDKIHAVRDVTDVDG</sequence>
<dbReference type="PANTHER" id="PTHR12205:SF0">
    <property type="entry name" value="CENTROMERE_KINETOCHORE PROTEIN ZW10 HOMOLOG"/>
    <property type="match status" value="1"/>
</dbReference>